<dbReference type="GO" id="GO:0016020">
    <property type="term" value="C:membrane"/>
    <property type="evidence" value="ECO:0007669"/>
    <property type="project" value="InterPro"/>
</dbReference>
<accession>A0A9W4WVL8</accession>
<evidence type="ECO:0000313" key="6">
    <source>
        <dbReference type="EMBL" id="CAI2182344.1"/>
    </source>
</evidence>
<dbReference type="InterPro" id="IPR010031">
    <property type="entry name" value="FAD_lactone_oxidase-like"/>
</dbReference>
<dbReference type="PANTHER" id="PTHR43762">
    <property type="entry name" value="L-GULONOLACTONE OXIDASE"/>
    <property type="match status" value="1"/>
</dbReference>
<dbReference type="OrthoDB" id="610608at2759"/>
<dbReference type="InterPro" id="IPR016169">
    <property type="entry name" value="FAD-bd_PCMH_sub2"/>
</dbReference>
<dbReference type="Proteomes" id="UP001153678">
    <property type="component" value="Unassembled WGS sequence"/>
</dbReference>
<comment type="caution">
    <text evidence="6">The sequence shown here is derived from an EMBL/GenBank/DDBJ whole genome shotgun (WGS) entry which is preliminary data.</text>
</comment>
<name>A0A9W4WVL8_9GLOM</name>
<evidence type="ECO:0000259" key="5">
    <source>
        <dbReference type="PROSITE" id="PS51387"/>
    </source>
</evidence>
<reference evidence="6" key="1">
    <citation type="submission" date="2022-08" db="EMBL/GenBank/DDBJ databases">
        <authorList>
            <person name="Kallberg Y."/>
            <person name="Tangrot J."/>
            <person name="Rosling A."/>
        </authorList>
    </citation>
    <scope>NUCLEOTIDE SEQUENCE</scope>
    <source>
        <strain evidence="6">Wild A</strain>
    </source>
</reference>
<keyword evidence="7" id="KW-1185">Reference proteome</keyword>
<dbReference type="Gene3D" id="3.30.70.2520">
    <property type="match status" value="1"/>
</dbReference>
<gene>
    <name evidence="6" type="ORF">FWILDA_LOCUS10535</name>
</gene>
<dbReference type="Gene3D" id="3.30.465.10">
    <property type="match status" value="1"/>
</dbReference>
<dbReference type="Gene3D" id="3.30.43.10">
    <property type="entry name" value="Uridine Diphospho-n-acetylenolpyruvylglucosamine Reductase, domain 2"/>
    <property type="match status" value="1"/>
</dbReference>
<proteinExistence type="predicted"/>
<dbReference type="Pfam" id="PF04030">
    <property type="entry name" value="ALO"/>
    <property type="match status" value="1"/>
</dbReference>
<sequence length="607" mass="69821">MDSFISFVRSFSTCCYMMKNNGKSFRVNQKYKDEATKIYNGTNFWELSEIYEKSDEIKKKIKLLIIETKKQLVDEHVDHAGPQIEVVANKLGNIKFNADVEEIKSLERLVEIMKASDNEKKRVKAVGSFEAFNQITETDGFLLYTNNYHGVVKTDLDFLKNEFRLDNYYYDVKCGTRINEIISELRKDERAIFNLPGYDGQSIVGCNATSTHGSGITLQPLASFVVAVNFVVPGGQIYRIEPTNGITDPIIFSKQYPNIQLFQQDEMFNASVVNLGALGVVYQVTIETVPYYKVISMREETSWEAVKPILSQRPYSENDILKYHNAEIWISPYTPYTLVTRRNIATKEDEENYPKEHHKKWLQEFLNYPIVNDLAKKLSVDGGQVLFILLKLFPKIVPLLIETALKSQYNDIPVVDDYNNIYLVGFINDFSAIAVEFSFSMIDDNHIKAIDALKETLQEIRTKFNYNINGPLAVRFAAASSQYLSMAHNTNGEPRCFVEMPILAYDTRIDYYTHVYKPLFGTALKYNARCHWGHHLDSDLDYKYLYNSFDKNAIDLFLKQVTKFDFQGLMTNNLLKKVGIIPTVNTTTRNVNNSGKNNLFSKILNFK</sequence>
<evidence type="ECO:0000256" key="1">
    <source>
        <dbReference type="ARBA" id="ARBA00005083"/>
    </source>
</evidence>
<evidence type="ECO:0000256" key="3">
    <source>
        <dbReference type="ARBA" id="ARBA00023002"/>
    </source>
</evidence>
<dbReference type="AlphaFoldDB" id="A0A9W4WVL8"/>
<feature type="domain" description="FAD-binding PCMH-type" evidence="5">
    <location>
        <begin position="93"/>
        <end position="291"/>
    </location>
</feature>
<organism evidence="6 7">
    <name type="scientific">Funneliformis geosporum</name>
    <dbReference type="NCBI Taxonomy" id="1117311"/>
    <lineage>
        <taxon>Eukaryota</taxon>
        <taxon>Fungi</taxon>
        <taxon>Fungi incertae sedis</taxon>
        <taxon>Mucoromycota</taxon>
        <taxon>Glomeromycotina</taxon>
        <taxon>Glomeromycetes</taxon>
        <taxon>Glomerales</taxon>
        <taxon>Glomeraceae</taxon>
        <taxon>Funneliformis</taxon>
    </lineage>
</organism>
<dbReference type="PROSITE" id="PS51387">
    <property type="entry name" value="FAD_PCMH"/>
    <property type="match status" value="1"/>
</dbReference>
<dbReference type="InterPro" id="IPR016166">
    <property type="entry name" value="FAD-bd_PCMH"/>
</dbReference>
<dbReference type="GO" id="GO:0003885">
    <property type="term" value="F:D-arabinono-1,4-lactone oxidase activity"/>
    <property type="evidence" value="ECO:0007669"/>
    <property type="project" value="InterPro"/>
</dbReference>
<dbReference type="Pfam" id="PF01565">
    <property type="entry name" value="FAD_binding_4"/>
    <property type="match status" value="1"/>
</dbReference>
<dbReference type="InterPro" id="IPR016167">
    <property type="entry name" value="FAD-bd_PCMH_sub1"/>
</dbReference>
<comment type="pathway">
    <text evidence="1">Cofactor biosynthesis; D-erythroascorbate biosynthesis; dehydro-D-arabinono-1,4-lactone from D-arabinose: step 2/2.</text>
</comment>
<keyword evidence="3" id="KW-0560">Oxidoreductase</keyword>
<evidence type="ECO:0000256" key="2">
    <source>
        <dbReference type="ARBA" id="ARBA00013136"/>
    </source>
</evidence>
<dbReference type="InterPro" id="IPR006094">
    <property type="entry name" value="Oxid_FAD_bind_N"/>
</dbReference>
<dbReference type="InterPro" id="IPR036318">
    <property type="entry name" value="FAD-bd_PCMH-like_sf"/>
</dbReference>
<dbReference type="PANTHER" id="PTHR43762:SF1">
    <property type="entry name" value="D-ARABINONO-1,4-LACTONE OXIDASE"/>
    <property type="match status" value="1"/>
</dbReference>
<dbReference type="SUPFAM" id="SSF56176">
    <property type="entry name" value="FAD-binding/transporter-associated domain-like"/>
    <property type="match status" value="1"/>
</dbReference>
<dbReference type="EC" id="1.1.3.37" evidence="2"/>
<evidence type="ECO:0000313" key="7">
    <source>
        <dbReference type="Proteomes" id="UP001153678"/>
    </source>
</evidence>
<dbReference type="GO" id="GO:0071949">
    <property type="term" value="F:FAD binding"/>
    <property type="evidence" value="ECO:0007669"/>
    <property type="project" value="InterPro"/>
</dbReference>
<dbReference type="EMBL" id="CAMKVN010002724">
    <property type="protein sequence ID" value="CAI2182344.1"/>
    <property type="molecule type" value="Genomic_DNA"/>
</dbReference>
<evidence type="ECO:0000256" key="4">
    <source>
        <dbReference type="ARBA" id="ARBA00033418"/>
    </source>
</evidence>
<feature type="non-terminal residue" evidence="6">
    <location>
        <position position="607"/>
    </location>
</feature>
<protein>
    <recommendedName>
        <fullName evidence="2">D-arabinono-1,4-lactone oxidase</fullName>
        <ecNumber evidence="2">1.1.3.37</ecNumber>
    </recommendedName>
    <alternativeName>
        <fullName evidence="4">L-galactono-gamma-lactone oxidase</fullName>
    </alternativeName>
</protein>
<dbReference type="InterPro" id="IPR007173">
    <property type="entry name" value="ALO_C"/>
</dbReference>